<dbReference type="PhylomeDB" id="B3RIX3"/>
<feature type="domain" description="DM10" evidence="10">
    <location>
        <begin position="5"/>
        <end position="93"/>
    </location>
</feature>
<evidence type="ECO:0000313" key="11">
    <source>
        <dbReference type="EMBL" id="EDV29264.1"/>
    </source>
</evidence>
<dbReference type="PROSITE" id="PS51374">
    <property type="entry name" value="NDPK_LIKE"/>
    <property type="match status" value="2"/>
</dbReference>
<dbReference type="GO" id="GO:0005524">
    <property type="term" value="F:ATP binding"/>
    <property type="evidence" value="ECO:0007669"/>
    <property type="project" value="UniProtKB-KW"/>
</dbReference>
<evidence type="ECO:0000256" key="8">
    <source>
        <dbReference type="PROSITE-ProRule" id="PRU00706"/>
    </source>
</evidence>
<dbReference type="InterPro" id="IPR036850">
    <property type="entry name" value="NDK-like_dom_sf"/>
</dbReference>
<evidence type="ECO:0000313" key="12">
    <source>
        <dbReference type="Proteomes" id="UP000009022"/>
    </source>
</evidence>
<keyword evidence="3" id="KW-0378">Hydrolase</keyword>
<dbReference type="SUPFAM" id="SSF54919">
    <property type="entry name" value="Nucleoside diphosphate kinase, NDK"/>
    <property type="match status" value="2"/>
</dbReference>
<dbReference type="Pfam" id="PF25364">
    <property type="entry name" value="PH_NDK7_N"/>
    <property type="match status" value="1"/>
</dbReference>
<feature type="active site" description="Pros-phosphohistidine intermediate" evidence="8">
    <location>
        <position position="371"/>
    </location>
</feature>
<dbReference type="AlphaFoldDB" id="B3RIX3"/>
<dbReference type="GO" id="GO:0006241">
    <property type="term" value="P:CTP biosynthetic process"/>
    <property type="evidence" value="ECO:0007669"/>
    <property type="project" value="InterPro"/>
</dbReference>
<feature type="active site" description="Pros-phosphohistidine intermediate" evidence="6 8">
    <location>
        <position position="223"/>
    </location>
</feature>
<dbReference type="eggNOG" id="KOG0888">
    <property type="taxonomic scope" value="Eukaryota"/>
</dbReference>
<keyword evidence="4" id="KW-0206">Cytoskeleton</keyword>
<keyword evidence="12" id="KW-1185">Reference proteome</keyword>
<dbReference type="InterPro" id="IPR001564">
    <property type="entry name" value="Nucleoside_diP_kinase"/>
</dbReference>
<feature type="binding site" evidence="8">
    <location>
        <position position="101"/>
    </location>
    <ligand>
        <name>ATP</name>
        <dbReference type="ChEBI" id="CHEBI:30616"/>
    </ligand>
</feature>
<dbReference type="GO" id="GO:0006228">
    <property type="term" value="P:UTP biosynthetic process"/>
    <property type="evidence" value="ECO:0007669"/>
    <property type="project" value="InterPro"/>
</dbReference>
<dbReference type="SMART" id="SM00562">
    <property type="entry name" value="NDK"/>
    <property type="match status" value="2"/>
</dbReference>
<dbReference type="HOGENOM" id="CLU_060216_3_1_1"/>
<dbReference type="Pfam" id="PF00334">
    <property type="entry name" value="NDK"/>
    <property type="match status" value="2"/>
</dbReference>
<proteinExistence type="inferred from homology"/>
<dbReference type="GO" id="GO:0005879">
    <property type="term" value="C:axonemal microtubule"/>
    <property type="evidence" value="ECO:0000318"/>
    <property type="project" value="GO_Central"/>
</dbReference>
<dbReference type="PANTHER" id="PTHR43109:SF2">
    <property type="entry name" value="NUCLEOSIDE DIPHOSPHATE KINASE 7"/>
    <property type="match status" value="1"/>
</dbReference>
<dbReference type="InterPro" id="IPR037993">
    <property type="entry name" value="NDPk7B"/>
</dbReference>
<dbReference type="Gene3D" id="2.30.29.170">
    <property type="match status" value="1"/>
</dbReference>
<feature type="binding site" evidence="8">
    <location>
        <position position="220"/>
    </location>
    <ligand>
        <name>ATP</name>
        <dbReference type="ChEBI" id="CHEBI:30616"/>
    </ligand>
</feature>
<dbReference type="PIRSF" id="PIRSF036503">
    <property type="entry name" value="NDK7"/>
    <property type="match status" value="1"/>
</dbReference>
<dbReference type="KEGG" id="tad:TRIADDRAFT_51403"/>
<evidence type="ECO:0000256" key="1">
    <source>
        <dbReference type="ARBA" id="ARBA00004430"/>
    </source>
</evidence>
<name>B3RIX3_TRIAD</name>
<dbReference type="CDD" id="cd04412">
    <property type="entry name" value="NDPk7B"/>
    <property type="match status" value="1"/>
</dbReference>
<comment type="subcellular location">
    <subcellularLocation>
        <location evidence="1">Cytoplasm</location>
        <location evidence="1">Cytoskeleton</location>
        <location evidence="1">Cilium axoneme</location>
    </subcellularLocation>
</comment>
<gene>
    <name evidence="11" type="ORF">TRIADDRAFT_51403</name>
</gene>
<organism evidence="11 12">
    <name type="scientific">Trichoplax adhaerens</name>
    <name type="common">Trichoplax reptans</name>
    <dbReference type="NCBI Taxonomy" id="10228"/>
    <lineage>
        <taxon>Eukaryota</taxon>
        <taxon>Metazoa</taxon>
        <taxon>Placozoa</taxon>
        <taxon>Uniplacotomia</taxon>
        <taxon>Trichoplacea</taxon>
        <taxon>Trichoplacidae</taxon>
        <taxon>Trichoplax</taxon>
    </lineage>
</organism>
<dbReference type="GO" id="GO:0006183">
    <property type="term" value="P:GTP biosynthetic process"/>
    <property type="evidence" value="ECO:0007669"/>
    <property type="project" value="InterPro"/>
</dbReference>
<dbReference type="InterPro" id="IPR057579">
    <property type="entry name" value="DM10_NDK7"/>
</dbReference>
<dbReference type="GO" id="GO:0016787">
    <property type="term" value="F:hydrolase activity"/>
    <property type="evidence" value="ECO:0007669"/>
    <property type="project" value="UniProtKB-KW"/>
</dbReference>
<evidence type="ECO:0000256" key="7">
    <source>
        <dbReference type="PIRSR" id="PIRSR036503-51"/>
    </source>
</evidence>
<dbReference type="Proteomes" id="UP000009022">
    <property type="component" value="Unassembled WGS sequence"/>
</dbReference>
<feature type="binding site" evidence="8">
    <location>
        <position position="190"/>
    </location>
    <ligand>
        <name>ATP</name>
        <dbReference type="ChEBI" id="CHEBI:30616"/>
    </ligand>
</feature>
<dbReference type="InParanoid" id="B3RIX3"/>
<dbReference type="Gene3D" id="3.30.70.141">
    <property type="entry name" value="Nucleoside diphosphate kinase-like domain"/>
    <property type="match status" value="2"/>
</dbReference>
<dbReference type="RefSeq" id="XP_002108466.1">
    <property type="nucleotide sequence ID" value="XM_002108430.1"/>
</dbReference>
<comment type="caution">
    <text evidence="8">Lacks conserved residue(s) required for the propagation of feature annotation.</text>
</comment>
<feature type="binding site" evidence="8">
    <location>
        <position position="210"/>
    </location>
    <ligand>
        <name>ATP</name>
        <dbReference type="ChEBI" id="CHEBI:30616"/>
    </ligand>
</feature>
<dbReference type="GO" id="GO:0004550">
    <property type="term" value="F:nucleoside diphosphate kinase activity"/>
    <property type="evidence" value="ECO:0007669"/>
    <property type="project" value="InterPro"/>
</dbReference>
<comment type="similarity">
    <text evidence="8 9">Belongs to the NDK family.</text>
</comment>
<dbReference type="SMART" id="SM00676">
    <property type="entry name" value="DM10"/>
    <property type="match status" value="1"/>
</dbReference>
<feature type="binding site" evidence="8">
    <location>
        <position position="162"/>
    </location>
    <ligand>
        <name>ATP</name>
        <dbReference type="ChEBI" id="CHEBI:30616"/>
    </ligand>
</feature>
<evidence type="ECO:0000259" key="10">
    <source>
        <dbReference type="PROSITE" id="PS51336"/>
    </source>
</evidence>
<dbReference type="STRING" id="10228.B3RIX3"/>
<dbReference type="OrthoDB" id="270127at2759"/>
<dbReference type="GeneID" id="6748884"/>
<dbReference type="CTD" id="6748884"/>
<dbReference type="PRINTS" id="PR01243">
    <property type="entry name" value="NUCDPKINASE"/>
</dbReference>
<dbReference type="InterPro" id="IPR034907">
    <property type="entry name" value="NDK-like_dom"/>
</dbReference>
<evidence type="ECO:0000256" key="3">
    <source>
        <dbReference type="ARBA" id="ARBA00022801"/>
    </source>
</evidence>
<dbReference type="InterPro" id="IPR006602">
    <property type="entry name" value="DM10_dom"/>
</dbReference>
<protein>
    <recommendedName>
        <fullName evidence="10">DM10 domain-containing protein</fullName>
    </recommendedName>
</protein>
<sequence>MQAETEVRYCFRGDWYDPNAALIREYYLIFFPKDSTAEMYDIKNKRTFLKRSKVDSLSLEDLHLGALINIYSRELKIVDYGDSFTASQLGPTKERTYAMIKPDAFSKLGILQLLVYGLYNSKRGEIVDIIVADGFKICNLKSIQLSRKEAAEFYSEHEGKHFFNTLLDFMTSGPVLGMELMRSNAIKRWRELLGPTNSSKARQEAPNSIRARYGTDGTQNACHGSDSTDSAAREIEFIFPTNGGRRRNTAKFTECTLAIVKPRAVAEKLTGKILRSISDQGFEISSLYMCTLERANAEELLQIYKGVVAEYTEMVSEFSSGPCIAIEIRGNNAPQNFREFCGPADPEIARQLRPNSLRARFGKDKIRNAVHCSDLPDDGLLEVEYFFKILDN</sequence>
<accession>B3RIX3</accession>
<dbReference type="PROSITE" id="PS51336">
    <property type="entry name" value="DM10"/>
    <property type="match status" value="1"/>
</dbReference>
<keyword evidence="7" id="KW-0547">Nucleotide-binding</keyword>
<dbReference type="EMBL" id="DS985241">
    <property type="protein sequence ID" value="EDV29264.1"/>
    <property type="molecule type" value="Genomic_DNA"/>
</dbReference>
<dbReference type="PANTHER" id="PTHR43109">
    <property type="entry name" value="NUCLEOSIDE DIPHOSPHATE KINASE 7"/>
    <property type="match status" value="1"/>
</dbReference>
<evidence type="ECO:0000256" key="2">
    <source>
        <dbReference type="ARBA" id="ARBA00022490"/>
    </source>
</evidence>
<evidence type="ECO:0000256" key="4">
    <source>
        <dbReference type="ARBA" id="ARBA00023212"/>
    </source>
</evidence>
<evidence type="ECO:0000256" key="5">
    <source>
        <dbReference type="ARBA" id="ARBA00023273"/>
    </source>
</evidence>
<dbReference type="InterPro" id="IPR011410">
    <property type="entry name" value="NDPK7"/>
</dbReference>
<dbReference type="FunFam" id="3.30.70.141:FF:000010">
    <property type="entry name" value="Nucleoside diphosphate kinase 7"/>
    <property type="match status" value="1"/>
</dbReference>
<dbReference type="OMA" id="VCMCLEI"/>
<dbReference type="FunFam" id="3.30.70.141:FF:000004">
    <property type="entry name" value="Nucleoside diphosphate kinase 7"/>
    <property type="match status" value="1"/>
</dbReference>
<keyword evidence="2" id="KW-0963">Cytoplasm</keyword>
<keyword evidence="7" id="KW-0067">ATP-binding</keyword>
<evidence type="ECO:0000256" key="9">
    <source>
        <dbReference type="RuleBase" id="RU004011"/>
    </source>
</evidence>
<feature type="binding site" evidence="8">
    <location>
        <position position="196"/>
    </location>
    <ligand>
        <name>ATP</name>
        <dbReference type="ChEBI" id="CHEBI:30616"/>
    </ligand>
</feature>
<evidence type="ECO:0000256" key="6">
    <source>
        <dbReference type="PIRSR" id="PIRSR036503-50"/>
    </source>
</evidence>
<keyword evidence="5" id="KW-0966">Cell projection</keyword>
<dbReference type="FunCoup" id="B3RIX3">
    <property type="interactions" value="516"/>
</dbReference>
<reference evidence="11 12" key="1">
    <citation type="journal article" date="2008" name="Nature">
        <title>The Trichoplax genome and the nature of placozoans.</title>
        <authorList>
            <person name="Srivastava M."/>
            <person name="Begovic E."/>
            <person name="Chapman J."/>
            <person name="Putnam N.H."/>
            <person name="Hellsten U."/>
            <person name="Kawashima T."/>
            <person name="Kuo A."/>
            <person name="Mitros T."/>
            <person name="Salamov A."/>
            <person name="Carpenter M.L."/>
            <person name="Signorovitch A.Y."/>
            <person name="Moreno M.A."/>
            <person name="Kamm K."/>
            <person name="Grimwood J."/>
            <person name="Schmutz J."/>
            <person name="Shapiro H."/>
            <person name="Grigoriev I.V."/>
            <person name="Buss L.W."/>
            <person name="Schierwater B."/>
            <person name="Dellaporta S.L."/>
            <person name="Rokhsar D.S."/>
        </authorList>
    </citation>
    <scope>NUCLEOTIDE SEQUENCE [LARGE SCALE GENOMIC DNA]</scope>
    <source>
        <strain evidence="11 12">Grell-BS-1999</strain>
    </source>
</reference>